<accession>A0A6B2M585</accession>
<evidence type="ECO:0000256" key="2">
    <source>
        <dbReference type="ARBA" id="ARBA00023008"/>
    </source>
</evidence>
<dbReference type="SUPFAM" id="SSF52833">
    <property type="entry name" value="Thioredoxin-like"/>
    <property type="match status" value="1"/>
</dbReference>
<organism evidence="7 8">
    <name type="scientific">Oceanipulchritudo coccoides</name>
    <dbReference type="NCBI Taxonomy" id="2706888"/>
    <lineage>
        <taxon>Bacteria</taxon>
        <taxon>Pseudomonadati</taxon>
        <taxon>Verrucomicrobiota</taxon>
        <taxon>Opitutia</taxon>
        <taxon>Puniceicoccales</taxon>
        <taxon>Oceanipulchritudinaceae</taxon>
        <taxon>Oceanipulchritudo</taxon>
    </lineage>
</organism>
<evidence type="ECO:0000259" key="6">
    <source>
        <dbReference type="PROSITE" id="PS51352"/>
    </source>
</evidence>
<dbReference type="Proteomes" id="UP000478417">
    <property type="component" value="Unassembled WGS sequence"/>
</dbReference>
<feature type="domain" description="Thioredoxin" evidence="6">
    <location>
        <begin position="114"/>
        <end position="278"/>
    </location>
</feature>
<dbReference type="EMBL" id="JAAGNX010000003">
    <property type="protein sequence ID" value="NDV63339.1"/>
    <property type="molecule type" value="Genomic_DNA"/>
</dbReference>
<evidence type="ECO:0000313" key="8">
    <source>
        <dbReference type="Proteomes" id="UP000478417"/>
    </source>
</evidence>
<evidence type="ECO:0000256" key="3">
    <source>
        <dbReference type="PIRSR" id="PIRSR603782-1"/>
    </source>
</evidence>
<protein>
    <submittedName>
        <fullName evidence="7">SCO family protein</fullName>
    </submittedName>
</protein>
<dbReference type="PROSITE" id="PS51352">
    <property type="entry name" value="THIOREDOXIN_2"/>
    <property type="match status" value="1"/>
</dbReference>
<evidence type="ECO:0000256" key="5">
    <source>
        <dbReference type="SAM" id="SignalP"/>
    </source>
</evidence>
<evidence type="ECO:0000313" key="7">
    <source>
        <dbReference type="EMBL" id="NDV63339.1"/>
    </source>
</evidence>
<feature type="signal peptide" evidence="5">
    <location>
        <begin position="1"/>
        <end position="20"/>
    </location>
</feature>
<gene>
    <name evidence="7" type="ORF">G0Q06_12810</name>
</gene>
<dbReference type="GO" id="GO:0046872">
    <property type="term" value="F:metal ion binding"/>
    <property type="evidence" value="ECO:0007669"/>
    <property type="project" value="UniProtKB-KW"/>
</dbReference>
<comment type="caution">
    <text evidence="7">The sequence shown here is derived from an EMBL/GenBank/DDBJ whole genome shotgun (WGS) entry which is preliminary data.</text>
</comment>
<reference evidence="7 8" key="1">
    <citation type="submission" date="2020-02" db="EMBL/GenBank/DDBJ databases">
        <title>Albibacoteraceae fam. nov., the first described family within the subdivision 4 Verrucomicrobia.</title>
        <authorList>
            <person name="Xi F."/>
        </authorList>
    </citation>
    <scope>NUCLEOTIDE SEQUENCE [LARGE SCALE GENOMIC DNA]</scope>
    <source>
        <strain evidence="7 8">CK1056</strain>
    </source>
</reference>
<evidence type="ECO:0000256" key="1">
    <source>
        <dbReference type="ARBA" id="ARBA00010996"/>
    </source>
</evidence>
<dbReference type="PANTHER" id="PTHR12151:SF25">
    <property type="entry name" value="LINALOOL DEHYDRATASE_ISOMERASE DOMAIN-CONTAINING PROTEIN"/>
    <property type="match status" value="1"/>
</dbReference>
<dbReference type="PANTHER" id="PTHR12151">
    <property type="entry name" value="ELECTRON TRANSPORT PROTIN SCO1/SENC FAMILY MEMBER"/>
    <property type="match status" value="1"/>
</dbReference>
<evidence type="ECO:0000256" key="4">
    <source>
        <dbReference type="PIRSR" id="PIRSR603782-2"/>
    </source>
</evidence>
<name>A0A6B2M585_9BACT</name>
<dbReference type="InterPro" id="IPR003782">
    <property type="entry name" value="SCO1/SenC"/>
</dbReference>
<dbReference type="InterPro" id="IPR036249">
    <property type="entry name" value="Thioredoxin-like_sf"/>
</dbReference>
<dbReference type="Pfam" id="PF02630">
    <property type="entry name" value="SCO1-SenC"/>
    <property type="match status" value="1"/>
</dbReference>
<proteinExistence type="inferred from homology"/>
<dbReference type="CDD" id="cd02968">
    <property type="entry name" value="SCO"/>
    <property type="match status" value="1"/>
</dbReference>
<comment type="similarity">
    <text evidence="1">Belongs to the SCO1/2 family.</text>
</comment>
<feature type="disulfide bond" description="Redox-active" evidence="4">
    <location>
        <begin position="152"/>
        <end position="158"/>
    </location>
</feature>
<feature type="chain" id="PRO_5025461066" evidence="5">
    <location>
        <begin position="21"/>
        <end position="279"/>
    </location>
</feature>
<feature type="binding site" evidence="3">
    <location>
        <position position="242"/>
    </location>
    <ligand>
        <name>Cu cation</name>
        <dbReference type="ChEBI" id="CHEBI:23378"/>
    </ligand>
</feature>
<keyword evidence="5" id="KW-0732">Signal</keyword>
<dbReference type="Gene3D" id="3.40.30.10">
    <property type="entry name" value="Glutaredoxin"/>
    <property type="match status" value="1"/>
</dbReference>
<keyword evidence="3" id="KW-0479">Metal-binding</keyword>
<keyword evidence="8" id="KW-1185">Reference proteome</keyword>
<dbReference type="RefSeq" id="WP_163966765.1">
    <property type="nucleotide sequence ID" value="NZ_JAAGNX010000003.1"/>
</dbReference>
<keyword evidence="4" id="KW-1015">Disulfide bond</keyword>
<feature type="binding site" evidence="3">
    <location>
        <position position="152"/>
    </location>
    <ligand>
        <name>Cu cation</name>
        <dbReference type="ChEBI" id="CHEBI:23378"/>
    </ligand>
</feature>
<keyword evidence="2 3" id="KW-0186">Copper</keyword>
<dbReference type="InterPro" id="IPR013766">
    <property type="entry name" value="Thioredoxin_domain"/>
</dbReference>
<sequence length="279" mass="30482">MNKSSFVILAILLSALNGLGAPVEGVIASIDREGMEVQFQTGGADGGVQPVQVGRGDAKILNAGDLVRGDLVRMGHGYRLQTIWPADPVTRGTISRLGDQLRKDTRQRGSKAFRGVGEYMPKFALYDTDGSLFLSESLKGNYVIMNFIFTRCASPTMCPAATARMVELQGMVKEAGIEDFRQVSVTLDPEYDTPGIFTAYAMDKGIDTSTFHLLGGPERIVEDLKIQMGVLAEPDEEEIVRHTMSTALMDPTGKIIYRIPGSMWSPKAFLDQIKKDKGK</sequence>
<feature type="binding site" evidence="3">
    <location>
        <position position="158"/>
    </location>
    <ligand>
        <name>Cu cation</name>
        <dbReference type="ChEBI" id="CHEBI:23378"/>
    </ligand>
</feature>
<dbReference type="AlphaFoldDB" id="A0A6B2M585"/>